<name>A0ABT8RKW4_9BACT</name>
<dbReference type="SMART" id="SM00421">
    <property type="entry name" value="HTH_LUXR"/>
    <property type="match status" value="1"/>
</dbReference>
<gene>
    <name evidence="3" type="ORF">Q0590_35420</name>
</gene>
<dbReference type="CDD" id="cd06170">
    <property type="entry name" value="LuxR_C_like"/>
    <property type="match status" value="1"/>
</dbReference>
<comment type="caution">
    <text evidence="3">The sequence shown here is derived from an EMBL/GenBank/DDBJ whole genome shotgun (WGS) entry which is preliminary data.</text>
</comment>
<dbReference type="InterPro" id="IPR011006">
    <property type="entry name" value="CheY-like_superfamily"/>
</dbReference>
<evidence type="ECO:0000259" key="2">
    <source>
        <dbReference type="PROSITE" id="PS50043"/>
    </source>
</evidence>
<dbReference type="PROSITE" id="PS00622">
    <property type="entry name" value="HTH_LUXR_1"/>
    <property type="match status" value="1"/>
</dbReference>
<dbReference type="Pfam" id="PF00196">
    <property type="entry name" value="GerE"/>
    <property type="match status" value="1"/>
</dbReference>
<dbReference type="PROSITE" id="PS50043">
    <property type="entry name" value="HTH_LUXR_2"/>
    <property type="match status" value="1"/>
</dbReference>
<dbReference type="InterPro" id="IPR039420">
    <property type="entry name" value="WalR-like"/>
</dbReference>
<evidence type="ECO:0000256" key="1">
    <source>
        <dbReference type="ARBA" id="ARBA00023125"/>
    </source>
</evidence>
<feature type="domain" description="HTH luxR-type" evidence="2">
    <location>
        <begin position="147"/>
        <end position="212"/>
    </location>
</feature>
<dbReference type="InterPro" id="IPR000792">
    <property type="entry name" value="Tscrpt_reg_LuxR_C"/>
</dbReference>
<proteinExistence type="predicted"/>
<dbReference type="PANTHER" id="PTHR43214">
    <property type="entry name" value="TWO-COMPONENT RESPONSE REGULATOR"/>
    <property type="match status" value="1"/>
</dbReference>
<dbReference type="SUPFAM" id="SSF46894">
    <property type="entry name" value="C-terminal effector domain of the bipartite response regulators"/>
    <property type="match status" value="1"/>
</dbReference>
<keyword evidence="4" id="KW-1185">Reference proteome</keyword>
<dbReference type="Proteomes" id="UP001168528">
    <property type="component" value="Unassembled WGS sequence"/>
</dbReference>
<evidence type="ECO:0000313" key="4">
    <source>
        <dbReference type="Proteomes" id="UP001168528"/>
    </source>
</evidence>
<sequence>MLNKGITITVLAYEDTVREGLFAMFNSTYGYQVLNSYITCKDLIDNLKSERPDVIFATTDGCGYQPLTSAYTEVSRSIKNIAPKTKLIVFTYLETEEAIFQLLKAGIDGYITRSSSPVKLLESIQEVYQGGAPLSLSIAKAIVTSFHKNTSSLLTPREVQVLELLAKGKTYSLIAGQLFIDKETVRTHIKNIYWKLEVHSKSAAIEKAMEEKLI</sequence>
<organism evidence="3 4">
    <name type="scientific">Rhodocytophaga aerolata</name>
    <dbReference type="NCBI Taxonomy" id="455078"/>
    <lineage>
        <taxon>Bacteria</taxon>
        <taxon>Pseudomonadati</taxon>
        <taxon>Bacteroidota</taxon>
        <taxon>Cytophagia</taxon>
        <taxon>Cytophagales</taxon>
        <taxon>Rhodocytophagaceae</taxon>
        <taxon>Rhodocytophaga</taxon>
    </lineage>
</organism>
<reference evidence="3" key="1">
    <citation type="submission" date="2023-07" db="EMBL/GenBank/DDBJ databases">
        <title>The genome sequence of Rhodocytophaga aerolata KACC 12507.</title>
        <authorList>
            <person name="Zhang X."/>
        </authorList>
    </citation>
    <scope>NUCLEOTIDE SEQUENCE</scope>
    <source>
        <strain evidence="3">KACC 12507</strain>
    </source>
</reference>
<dbReference type="Gene3D" id="3.40.50.2300">
    <property type="match status" value="1"/>
</dbReference>
<accession>A0ABT8RKW4</accession>
<dbReference type="EMBL" id="JAUKPO010000072">
    <property type="protein sequence ID" value="MDO1451617.1"/>
    <property type="molecule type" value="Genomic_DNA"/>
</dbReference>
<dbReference type="RefSeq" id="WP_302042413.1">
    <property type="nucleotide sequence ID" value="NZ_JAUKPO010000072.1"/>
</dbReference>
<dbReference type="PRINTS" id="PR00038">
    <property type="entry name" value="HTHLUXR"/>
</dbReference>
<evidence type="ECO:0000313" key="3">
    <source>
        <dbReference type="EMBL" id="MDO1451617.1"/>
    </source>
</evidence>
<dbReference type="SUPFAM" id="SSF52172">
    <property type="entry name" value="CheY-like"/>
    <property type="match status" value="1"/>
</dbReference>
<keyword evidence="1" id="KW-0238">DNA-binding</keyword>
<dbReference type="InterPro" id="IPR016032">
    <property type="entry name" value="Sig_transdc_resp-reg_C-effctor"/>
</dbReference>
<protein>
    <submittedName>
        <fullName evidence="3">Response regulator transcription factor</fullName>
    </submittedName>
</protein>
<dbReference type="PANTHER" id="PTHR43214:SF43">
    <property type="entry name" value="TWO-COMPONENT RESPONSE REGULATOR"/>
    <property type="match status" value="1"/>
</dbReference>